<evidence type="ECO:0000313" key="4">
    <source>
        <dbReference type="EMBL" id="CDW91048.1"/>
    </source>
</evidence>
<dbReference type="InterPro" id="IPR017930">
    <property type="entry name" value="Myb_dom"/>
</dbReference>
<feature type="compositionally biased region" description="Basic and acidic residues" evidence="1">
    <location>
        <begin position="461"/>
        <end position="470"/>
    </location>
</feature>
<sequence length="638" mass="74005">MPPSNIQLSPRSYNRPMFEQKSQLPINNQLSARQQYHQPQYTQYSHQLPPNRDMQQQSRSQQYHQQSVIAQPTNMYQYQQEIINQNPPYYKSHQTQLPFTPEQNINHTPYFKNLNYAPNVPFYPGRPPIFVQPQVSPEETYYSQTSNQFQNQQNLELDAYLIGEGDGIIGSQGYETQIVNNQMNNMRKFSQTPSQDKEVVAFRFQDKDYNIFGENLINDFEANQIYSKLLQEAKTTASSQDNNLNSNKNKKNTSSWRDDETHLLQWIEQEGPKEWTKIADTLNHFTGSVRNGKQCRERWNNTLNPAIRKGKWSLQEDLVLLQKQREMGNKWSEISHYLNGRTENQIKNRFNCLVRKGQSQKSTDSSSSLKQLIDSLINKYETQLQNKTMQTKGHFSKSHNHDEMMLLSSVDGGDDENNSDSEEDYLEDMDGDYLEDLCEQNLNQNQLFSDFNLGPNSNNSKENEQNDSEIRLSPISNEESKIQSKMNDFQQLHEQSFKTSSEGKKRSATKLAANKTKNLLMSLVRQDSQQKLIKRTNSAKDSSSDKQSSGNQASTFQDLQQAVDDDYDFSQNTNEFDEFSQIDQMNSNLPNTQMEIDVEGQFIKMNDFLQYPKVSSPKLGNPCQQQNTTSLNSQYQNI</sequence>
<feature type="domain" description="Myb-like" evidence="2">
    <location>
        <begin position="304"/>
        <end position="354"/>
    </location>
</feature>
<keyword evidence="4" id="KW-0238">DNA-binding</keyword>
<dbReference type="CDD" id="cd00167">
    <property type="entry name" value="SANT"/>
    <property type="match status" value="2"/>
</dbReference>
<dbReference type="SUPFAM" id="SSF46689">
    <property type="entry name" value="Homeodomain-like"/>
    <property type="match status" value="2"/>
</dbReference>
<gene>
    <name evidence="4" type="primary">Contig10429.g11123</name>
    <name evidence="4" type="ORF">STYLEM_20197</name>
</gene>
<dbReference type="InterPro" id="IPR050560">
    <property type="entry name" value="MYB_TF"/>
</dbReference>
<dbReference type="Proteomes" id="UP000039865">
    <property type="component" value="Unassembled WGS sequence"/>
</dbReference>
<feature type="region of interest" description="Disordered" evidence="1">
    <location>
        <begin position="44"/>
        <end position="65"/>
    </location>
</feature>
<dbReference type="Pfam" id="PF00249">
    <property type="entry name" value="Myb_DNA-binding"/>
    <property type="match status" value="2"/>
</dbReference>
<feature type="compositionally biased region" description="Low complexity" evidence="1">
    <location>
        <begin position="539"/>
        <end position="554"/>
    </location>
</feature>
<proteinExistence type="predicted"/>
<dbReference type="OMA" id="PEQNINH"/>
<dbReference type="PROSITE" id="PS50090">
    <property type="entry name" value="MYB_LIKE"/>
    <property type="match status" value="2"/>
</dbReference>
<feature type="domain" description="Myb-like" evidence="2">
    <location>
        <begin position="248"/>
        <end position="303"/>
    </location>
</feature>
<dbReference type="InParanoid" id="A0A078BBT3"/>
<dbReference type="PANTHER" id="PTHR45614">
    <property type="entry name" value="MYB PROTEIN-RELATED"/>
    <property type="match status" value="1"/>
</dbReference>
<dbReference type="GO" id="GO:0000981">
    <property type="term" value="F:DNA-binding transcription factor activity, RNA polymerase II-specific"/>
    <property type="evidence" value="ECO:0007669"/>
    <property type="project" value="TreeGrafter"/>
</dbReference>
<evidence type="ECO:0000313" key="5">
    <source>
        <dbReference type="Proteomes" id="UP000039865"/>
    </source>
</evidence>
<dbReference type="PROSITE" id="PS51294">
    <property type="entry name" value="HTH_MYB"/>
    <property type="match status" value="1"/>
</dbReference>
<evidence type="ECO:0000259" key="2">
    <source>
        <dbReference type="PROSITE" id="PS50090"/>
    </source>
</evidence>
<dbReference type="AlphaFoldDB" id="A0A078BBT3"/>
<dbReference type="EMBL" id="CCKQ01019039">
    <property type="protein sequence ID" value="CDW91048.1"/>
    <property type="molecule type" value="Genomic_DNA"/>
</dbReference>
<keyword evidence="5" id="KW-1185">Reference proteome</keyword>
<feature type="compositionally biased region" description="Polar residues" evidence="1">
    <location>
        <begin position="622"/>
        <end position="638"/>
    </location>
</feature>
<protein>
    <submittedName>
        <fullName evidence="4">Myb-like dna-binding domain containing protein</fullName>
    </submittedName>
</protein>
<feature type="region of interest" description="Disordered" evidence="1">
    <location>
        <begin position="617"/>
        <end position="638"/>
    </location>
</feature>
<feature type="compositionally biased region" description="Polar residues" evidence="1">
    <location>
        <begin position="483"/>
        <end position="500"/>
    </location>
</feature>
<dbReference type="SMART" id="SM00717">
    <property type="entry name" value="SANT"/>
    <property type="match status" value="2"/>
</dbReference>
<dbReference type="InterPro" id="IPR009057">
    <property type="entry name" value="Homeodomain-like_sf"/>
</dbReference>
<dbReference type="OrthoDB" id="299388at2759"/>
<dbReference type="GO" id="GO:0000978">
    <property type="term" value="F:RNA polymerase II cis-regulatory region sequence-specific DNA binding"/>
    <property type="evidence" value="ECO:0007669"/>
    <property type="project" value="TreeGrafter"/>
</dbReference>
<evidence type="ECO:0000256" key="1">
    <source>
        <dbReference type="SAM" id="MobiDB-lite"/>
    </source>
</evidence>
<dbReference type="PANTHER" id="PTHR45614:SF274">
    <property type="entry name" value="MYB-LIKE DNA-BINDING PROTEIN"/>
    <property type="match status" value="1"/>
</dbReference>
<feature type="domain" description="HTH myb-type" evidence="3">
    <location>
        <begin position="304"/>
        <end position="358"/>
    </location>
</feature>
<evidence type="ECO:0000259" key="3">
    <source>
        <dbReference type="PROSITE" id="PS51294"/>
    </source>
</evidence>
<accession>A0A078BBT3</accession>
<feature type="region of interest" description="Disordered" evidence="1">
    <location>
        <begin position="448"/>
        <end position="509"/>
    </location>
</feature>
<organism evidence="4 5">
    <name type="scientific">Stylonychia lemnae</name>
    <name type="common">Ciliate</name>
    <dbReference type="NCBI Taxonomy" id="5949"/>
    <lineage>
        <taxon>Eukaryota</taxon>
        <taxon>Sar</taxon>
        <taxon>Alveolata</taxon>
        <taxon>Ciliophora</taxon>
        <taxon>Intramacronucleata</taxon>
        <taxon>Spirotrichea</taxon>
        <taxon>Stichotrichia</taxon>
        <taxon>Sporadotrichida</taxon>
        <taxon>Oxytrichidae</taxon>
        <taxon>Stylonychinae</taxon>
        <taxon>Stylonychia</taxon>
    </lineage>
</organism>
<feature type="region of interest" description="Disordered" evidence="1">
    <location>
        <begin position="237"/>
        <end position="257"/>
    </location>
</feature>
<feature type="region of interest" description="Disordered" evidence="1">
    <location>
        <begin position="530"/>
        <end position="554"/>
    </location>
</feature>
<dbReference type="GO" id="GO:0005634">
    <property type="term" value="C:nucleus"/>
    <property type="evidence" value="ECO:0007669"/>
    <property type="project" value="TreeGrafter"/>
</dbReference>
<reference evidence="4 5" key="1">
    <citation type="submission" date="2014-06" db="EMBL/GenBank/DDBJ databases">
        <authorList>
            <person name="Swart Estienne"/>
        </authorList>
    </citation>
    <scope>NUCLEOTIDE SEQUENCE [LARGE SCALE GENOMIC DNA]</scope>
    <source>
        <strain evidence="4 5">130c</strain>
    </source>
</reference>
<dbReference type="InterPro" id="IPR001005">
    <property type="entry name" value="SANT/Myb"/>
</dbReference>
<feature type="compositionally biased region" description="Low complexity" evidence="1">
    <location>
        <begin position="238"/>
        <end position="255"/>
    </location>
</feature>
<dbReference type="Gene3D" id="1.10.10.60">
    <property type="entry name" value="Homeodomain-like"/>
    <property type="match status" value="2"/>
</dbReference>
<feature type="compositionally biased region" description="Low complexity" evidence="1">
    <location>
        <begin position="55"/>
        <end position="65"/>
    </location>
</feature>
<feature type="compositionally biased region" description="Polar residues" evidence="1">
    <location>
        <begin position="448"/>
        <end position="460"/>
    </location>
</feature>
<name>A0A078BBT3_STYLE</name>